<accession>A0A3L8S849</accession>
<dbReference type="OrthoDB" id="9398177at2759"/>
<gene>
    <name evidence="1" type="ORF">DV515_00010847</name>
</gene>
<dbReference type="EMBL" id="QUSF01000041">
    <property type="protein sequence ID" value="RLV98368.1"/>
    <property type="molecule type" value="Genomic_DNA"/>
</dbReference>
<keyword evidence="2" id="KW-1185">Reference proteome</keyword>
<dbReference type="Proteomes" id="UP000276834">
    <property type="component" value="Unassembled WGS sequence"/>
</dbReference>
<comment type="caution">
    <text evidence="1">The sequence shown here is derived from an EMBL/GenBank/DDBJ whole genome shotgun (WGS) entry which is preliminary data.</text>
</comment>
<evidence type="ECO:0000313" key="2">
    <source>
        <dbReference type="Proteomes" id="UP000276834"/>
    </source>
</evidence>
<dbReference type="AlphaFoldDB" id="A0A3L8S849"/>
<proteinExistence type="predicted"/>
<protein>
    <submittedName>
        <fullName evidence="1">Uncharacterized protein</fullName>
    </submittedName>
</protein>
<reference evidence="1 2" key="1">
    <citation type="journal article" date="2018" name="Proc. R. Soc. B">
        <title>A non-coding region near Follistatin controls head colour polymorphism in the Gouldian finch.</title>
        <authorList>
            <person name="Toomey M.B."/>
            <person name="Marques C.I."/>
            <person name="Andrade P."/>
            <person name="Araujo P.M."/>
            <person name="Sabatino S."/>
            <person name="Gazda M.A."/>
            <person name="Afonso S."/>
            <person name="Lopes R.J."/>
            <person name="Corbo J.C."/>
            <person name="Carneiro M."/>
        </authorList>
    </citation>
    <scope>NUCLEOTIDE SEQUENCE [LARGE SCALE GENOMIC DNA]</scope>
    <source>
        <strain evidence="1">Red01</strain>
        <tissue evidence="1">Muscle</tissue>
    </source>
</reference>
<organism evidence="1 2">
    <name type="scientific">Chloebia gouldiae</name>
    <name type="common">Gouldian finch</name>
    <name type="synonym">Erythrura gouldiae</name>
    <dbReference type="NCBI Taxonomy" id="44316"/>
    <lineage>
        <taxon>Eukaryota</taxon>
        <taxon>Metazoa</taxon>
        <taxon>Chordata</taxon>
        <taxon>Craniata</taxon>
        <taxon>Vertebrata</taxon>
        <taxon>Euteleostomi</taxon>
        <taxon>Archelosauria</taxon>
        <taxon>Archosauria</taxon>
        <taxon>Dinosauria</taxon>
        <taxon>Saurischia</taxon>
        <taxon>Theropoda</taxon>
        <taxon>Coelurosauria</taxon>
        <taxon>Aves</taxon>
        <taxon>Neognathae</taxon>
        <taxon>Neoaves</taxon>
        <taxon>Telluraves</taxon>
        <taxon>Australaves</taxon>
        <taxon>Passeriformes</taxon>
        <taxon>Passeroidea</taxon>
        <taxon>Passeridae</taxon>
        <taxon>Chloebia</taxon>
    </lineage>
</organism>
<sequence length="104" mass="11145">MLAPLFTDINDQTPVCAESSLSSELAPGLISGCEDTVPAEQSAGDQLSQELKHVKQELEQVKADKTAQCEANQQTISSLQAHLSVSALSLCYWIRALDDGNGQQ</sequence>
<name>A0A3L8S849_CHLGU</name>
<evidence type="ECO:0000313" key="1">
    <source>
        <dbReference type="EMBL" id="RLV98368.1"/>
    </source>
</evidence>